<protein>
    <recommendedName>
        <fullName evidence="3">Polyphosphate kinase-2-related domain-containing protein</fullName>
    </recommendedName>
</protein>
<dbReference type="GO" id="GO:0006797">
    <property type="term" value="P:polyphosphate metabolic process"/>
    <property type="evidence" value="ECO:0007669"/>
    <property type="project" value="InterPro"/>
</dbReference>
<gene>
    <name evidence="4" type="ORF">METZ01_LOCUS173229</name>
</gene>
<dbReference type="SUPFAM" id="SSF52540">
    <property type="entry name" value="P-loop containing nucleoside triphosphate hydrolases"/>
    <property type="match status" value="1"/>
</dbReference>
<accession>A0A382C2S6</accession>
<evidence type="ECO:0000259" key="3">
    <source>
        <dbReference type="Pfam" id="PF03976"/>
    </source>
</evidence>
<dbReference type="InterPro" id="IPR022300">
    <property type="entry name" value="PPK2-rel_1"/>
</dbReference>
<dbReference type="Gene3D" id="3.40.50.300">
    <property type="entry name" value="P-loop containing nucleotide triphosphate hydrolases"/>
    <property type="match status" value="1"/>
</dbReference>
<dbReference type="PANTHER" id="PTHR34383:SF3">
    <property type="entry name" value="POLYPHOSPHATE:AMP PHOSPHOTRANSFERASE"/>
    <property type="match status" value="1"/>
</dbReference>
<organism evidence="4">
    <name type="scientific">marine metagenome</name>
    <dbReference type="NCBI Taxonomy" id="408172"/>
    <lineage>
        <taxon>unclassified sequences</taxon>
        <taxon>metagenomes</taxon>
        <taxon>ecological metagenomes</taxon>
    </lineage>
</organism>
<evidence type="ECO:0000313" key="4">
    <source>
        <dbReference type="EMBL" id="SVB20375.1"/>
    </source>
</evidence>
<sequence length="222" mass="25955">MSYRLYAENKRSVLIVLQGMDTAGKDGAIRHIMQGVNAQATEVHPFKKPSSLELDHDFLWRVYQKVPARGNIGIFNRSHYEDVLVVRVHNLVPREEWAARYDRINDFEKLLTESGVTILKFFLHISKEEQRERLQARLDNPDKRWKFSKGDLAERKLWEDYQEAYTDAISKCNTTYAPWHVVCADRKWHRNLVISSIVRSTLEKMDPKFPVAEQGLEGIVVE</sequence>
<dbReference type="InterPro" id="IPR022488">
    <property type="entry name" value="PPK2-related"/>
</dbReference>
<dbReference type="InterPro" id="IPR016898">
    <property type="entry name" value="Polyphosphate_phosphotransfera"/>
</dbReference>
<dbReference type="InterPro" id="IPR027417">
    <property type="entry name" value="P-loop_NTPase"/>
</dbReference>
<dbReference type="AlphaFoldDB" id="A0A382C2S6"/>
<dbReference type="GO" id="GO:0008976">
    <property type="term" value="F:polyphosphate kinase activity"/>
    <property type="evidence" value="ECO:0007669"/>
    <property type="project" value="InterPro"/>
</dbReference>
<keyword evidence="2" id="KW-0418">Kinase</keyword>
<proteinExistence type="predicted"/>
<dbReference type="NCBIfam" id="TIGR03709">
    <property type="entry name" value="PPK2_rel_1"/>
    <property type="match status" value="1"/>
</dbReference>
<reference evidence="4" key="1">
    <citation type="submission" date="2018-05" db="EMBL/GenBank/DDBJ databases">
        <authorList>
            <person name="Lanie J.A."/>
            <person name="Ng W.-L."/>
            <person name="Kazmierczak K.M."/>
            <person name="Andrzejewski T.M."/>
            <person name="Davidsen T.M."/>
            <person name="Wayne K.J."/>
            <person name="Tettelin H."/>
            <person name="Glass J.I."/>
            <person name="Rusch D."/>
            <person name="Podicherti R."/>
            <person name="Tsui H.-C.T."/>
            <person name="Winkler M.E."/>
        </authorList>
    </citation>
    <scope>NUCLEOTIDE SEQUENCE</scope>
</reference>
<dbReference type="PIRSF" id="PIRSF028756">
    <property type="entry name" value="PPK2_prd"/>
    <property type="match status" value="1"/>
</dbReference>
<dbReference type="PANTHER" id="PTHR34383">
    <property type="entry name" value="POLYPHOSPHATE:AMP PHOSPHOTRANSFERASE-RELATED"/>
    <property type="match status" value="1"/>
</dbReference>
<feature type="domain" description="Polyphosphate kinase-2-related" evidence="3">
    <location>
        <begin position="8"/>
        <end position="208"/>
    </location>
</feature>
<dbReference type="Pfam" id="PF03976">
    <property type="entry name" value="PPK2"/>
    <property type="match status" value="1"/>
</dbReference>
<dbReference type="EMBL" id="UINC01032540">
    <property type="protein sequence ID" value="SVB20375.1"/>
    <property type="molecule type" value="Genomic_DNA"/>
</dbReference>
<evidence type="ECO:0000256" key="2">
    <source>
        <dbReference type="ARBA" id="ARBA00022777"/>
    </source>
</evidence>
<evidence type="ECO:0000256" key="1">
    <source>
        <dbReference type="ARBA" id="ARBA00022679"/>
    </source>
</evidence>
<name>A0A382C2S6_9ZZZZ</name>
<keyword evidence="1" id="KW-0808">Transferase</keyword>